<evidence type="ECO:0000313" key="2">
    <source>
        <dbReference type="Proteomes" id="UP000000702"/>
    </source>
</evidence>
<proteinExistence type="predicted"/>
<reference evidence="1 2" key="2">
    <citation type="journal article" date="2012" name="Proc. Natl. Acad. Sci. U.S.A.">
        <title>Antigenic diversity is generated by distinct evolutionary mechanisms in African trypanosome species.</title>
        <authorList>
            <person name="Jackson A.P."/>
            <person name="Berry A."/>
            <person name="Aslett M."/>
            <person name="Allison H.C."/>
            <person name="Burton P."/>
            <person name="Vavrova-Anderson J."/>
            <person name="Brown R."/>
            <person name="Browne H."/>
            <person name="Corton N."/>
            <person name="Hauser H."/>
            <person name="Gamble J."/>
            <person name="Gilderthorp R."/>
            <person name="Marcello L."/>
            <person name="McQuillan J."/>
            <person name="Otto T.D."/>
            <person name="Quail M.A."/>
            <person name="Sanders M.J."/>
            <person name="van Tonder A."/>
            <person name="Ginger M.L."/>
            <person name="Field M.C."/>
            <person name="Barry J.D."/>
            <person name="Hertz-Fowler C."/>
            <person name="Berriman M."/>
        </authorList>
    </citation>
    <scope>NUCLEOTIDE SEQUENCE [LARGE SCALE GENOMIC DNA]</scope>
    <source>
        <strain evidence="1 2">IL3000</strain>
    </source>
</reference>
<protein>
    <submittedName>
        <fullName evidence="1">Uncharacterized protein</fullName>
    </submittedName>
</protein>
<gene>
    <name evidence="1" type="ORF">TCIL3000_0_60880</name>
</gene>
<comment type="caution">
    <text evidence="1">The sequence shown here is derived from an EMBL/GenBank/DDBJ whole genome shotgun (WGS) entry which is preliminary data.</text>
</comment>
<evidence type="ECO:0000313" key="1">
    <source>
        <dbReference type="EMBL" id="CCD15602.1"/>
    </source>
</evidence>
<name>F9WE96_TRYCI</name>
<reference evidence="2" key="1">
    <citation type="submission" date="2011-07" db="EMBL/GenBank/DDBJ databases">
        <title>Divergent evolution of antigenic variation in African trypanosomes.</title>
        <authorList>
            <person name="Jackson A.P."/>
            <person name="Berry A."/>
            <person name="Allison H.C."/>
            <person name="Burton P."/>
            <person name="Anderson J."/>
            <person name="Aslett M."/>
            <person name="Brown R."/>
            <person name="Corton N."/>
            <person name="Harris D."/>
            <person name="Hauser H."/>
            <person name="Gamble J."/>
            <person name="Gilderthorp R."/>
            <person name="McQuillan J."/>
            <person name="Quail M.A."/>
            <person name="Sanders M."/>
            <person name="Van Tonder A."/>
            <person name="Ginger M.L."/>
            <person name="Donelson J.E."/>
            <person name="Field M.C."/>
            <person name="Barry J.D."/>
            <person name="Berriman M."/>
            <person name="Hertz-Fowler C."/>
        </authorList>
    </citation>
    <scope>NUCLEOTIDE SEQUENCE [LARGE SCALE GENOMIC DNA]</scope>
    <source>
        <strain evidence="2">IL3000</strain>
    </source>
</reference>
<organism evidence="1 2">
    <name type="scientific">Trypanosoma congolense (strain IL3000)</name>
    <dbReference type="NCBI Taxonomy" id="1068625"/>
    <lineage>
        <taxon>Eukaryota</taxon>
        <taxon>Discoba</taxon>
        <taxon>Euglenozoa</taxon>
        <taxon>Kinetoplastea</taxon>
        <taxon>Metakinetoplastina</taxon>
        <taxon>Trypanosomatida</taxon>
        <taxon>Trypanosomatidae</taxon>
        <taxon>Trypanosoma</taxon>
        <taxon>Nannomonas</taxon>
    </lineage>
</organism>
<sequence>MRHTDHGRWLPLDIHSVEYEKAMGQSLSHPHTQEGTDKCLFTPESRLQHKARKNVVSRKYPIPVCPEQEQCEHMGPLLCQVWRNTIMPEWSTSLAIAQTYRARNTRQKP</sequence>
<dbReference type="Proteomes" id="UP000000702">
    <property type="component" value="Unassembled WGS sequence"/>
</dbReference>
<dbReference type="AlphaFoldDB" id="F9WE96"/>
<dbReference type="EMBL" id="CAEQ01001963">
    <property type="protein sequence ID" value="CCD15602.1"/>
    <property type="molecule type" value="Genomic_DNA"/>
</dbReference>
<accession>F9WE96</accession>
<keyword evidence="2" id="KW-1185">Reference proteome</keyword>